<feature type="region of interest" description="Disordered" evidence="1">
    <location>
        <begin position="167"/>
        <end position="187"/>
    </location>
</feature>
<dbReference type="RefSeq" id="WP_008599440.1">
    <property type="nucleotide sequence ID" value="NZ_AMRV01000001.1"/>
</dbReference>
<keyword evidence="4" id="KW-1185">Reference proteome</keyword>
<dbReference type="PATRIC" id="fig|1234595.3.peg.70"/>
<evidence type="ECO:0000313" key="3">
    <source>
        <dbReference type="EMBL" id="EMD84140.1"/>
    </source>
</evidence>
<name>M2SFJ7_9SPHN</name>
<evidence type="ECO:0000313" key="4">
    <source>
        <dbReference type="Proteomes" id="UP000011717"/>
    </source>
</evidence>
<dbReference type="Proteomes" id="UP000011717">
    <property type="component" value="Unassembled WGS sequence"/>
</dbReference>
<dbReference type="Pfam" id="PF02464">
    <property type="entry name" value="CinA"/>
    <property type="match status" value="1"/>
</dbReference>
<feature type="domain" description="CinA C-terminal" evidence="2">
    <location>
        <begin position="11"/>
        <end position="165"/>
    </location>
</feature>
<dbReference type="Gene3D" id="3.90.950.20">
    <property type="entry name" value="CinA-like"/>
    <property type="match status" value="1"/>
</dbReference>
<organism evidence="3 4">
    <name type="scientific">Pacificimonas flava</name>
    <dbReference type="NCBI Taxonomy" id="1234595"/>
    <lineage>
        <taxon>Bacteria</taxon>
        <taxon>Pseudomonadati</taxon>
        <taxon>Pseudomonadota</taxon>
        <taxon>Alphaproteobacteria</taxon>
        <taxon>Sphingomonadales</taxon>
        <taxon>Sphingosinicellaceae</taxon>
        <taxon>Pacificimonas</taxon>
    </lineage>
</organism>
<sequence length="187" mass="19209">MTSLFPDDLIDLAERVLDENRAAGRRIAVAESCTGGLVAGLLTEIAGASDVLDRGFVTYSNGAKQDVLGVHSDMIDTFGAVSIATAWAMALGALEHSDADIAVAITGIAGPGGGSEQKPVGTVVFARAERGGDPEDIAADSQLFENADRTEIRLQAVRCALELLLPGADRPSSDTDADGAEDEVGAP</sequence>
<evidence type="ECO:0000256" key="1">
    <source>
        <dbReference type="SAM" id="MobiDB-lite"/>
    </source>
</evidence>
<dbReference type="EMBL" id="AMRV01000001">
    <property type="protein sequence ID" value="EMD84140.1"/>
    <property type="molecule type" value="Genomic_DNA"/>
</dbReference>
<accession>M2SFJ7</accession>
<proteinExistence type="predicted"/>
<dbReference type="InterPro" id="IPR036653">
    <property type="entry name" value="CinA-like_C"/>
</dbReference>
<gene>
    <name evidence="3" type="ORF">C725_0070</name>
</gene>
<protein>
    <recommendedName>
        <fullName evidence="2">CinA C-terminal domain-containing protein</fullName>
    </recommendedName>
</protein>
<evidence type="ECO:0000259" key="2">
    <source>
        <dbReference type="Pfam" id="PF02464"/>
    </source>
</evidence>
<dbReference type="OrthoDB" id="9801454at2"/>
<dbReference type="InterPro" id="IPR008136">
    <property type="entry name" value="CinA_C"/>
</dbReference>
<dbReference type="SUPFAM" id="SSF142433">
    <property type="entry name" value="CinA-like"/>
    <property type="match status" value="1"/>
</dbReference>
<dbReference type="AlphaFoldDB" id="M2SFJ7"/>
<feature type="compositionally biased region" description="Acidic residues" evidence="1">
    <location>
        <begin position="175"/>
        <end position="187"/>
    </location>
</feature>
<reference evidence="3 4" key="1">
    <citation type="journal article" date="2013" name="Genome Announc.">
        <title>Draft Genome Sequence of Strain JLT2015T, Belonging to the Family Sphingomonadaceae of the Alphaproteobacteria.</title>
        <authorList>
            <person name="Tang K."/>
            <person name="Liu K."/>
            <person name="Li S."/>
            <person name="Jiao N."/>
        </authorList>
    </citation>
    <scope>NUCLEOTIDE SEQUENCE [LARGE SCALE GENOMIC DNA]</scope>
    <source>
        <strain evidence="3 4">JLT2015</strain>
    </source>
</reference>
<dbReference type="NCBIfam" id="TIGR00199">
    <property type="entry name" value="PncC_domain"/>
    <property type="match status" value="1"/>
</dbReference>
<comment type="caution">
    <text evidence="3">The sequence shown here is derived from an EMBL/GenBank/DDBJ whole genome shotgun (WGS) entry which is preliminary data.</text>
</comment>